<gene>
    <name evidence="2" type="ORF">RB548_02070</name>
</gene>
<proteinExistence type="predicted"/>
<evidence type="ECO:0000313" key="3">
    <source>
        <dbReference type="Proteomes" id="UP001432360"/>
    </source>
</evidence>
<evidence type="ECO:0000256" key="1">
    <source>
        <dbReference type="SAM" id="MobiDB-lite"/>
    </source>
</evidence>
<protein>
    <submittedName>
        <fullName evidence="2">Uncharacterized protein</fullName>
    </submittedName>
</protein>
<accession>A0ABZ2BDM8</accession>
<dbReference type="RefSeq" id="WP_331373408.1">
    <property type="nucleotide sequence ID" value="NZ_CP133148.1"/>
</dbReference>
<feature type="region of interest" description="Disordered" evidence="1">
    <location>
        <begin position="165"/>
        <end position="186"/>
    </location>
</feature>
<dbReference type="EMBL" id="CP133148">
    <property type="protein sequence ID" value="WVT04225.1"/>
    <property type="molecule type" value="Genomic_DNA"/>
</dbReference>
<feature type="compositionally biased region" description="Polar residues" evidence="1">
    <location>
        <begin position="169"/>
        <end position="186"/>
    </location>
</feature>
<sequence length="186" mass="20967">MDQERTNRLLSVLLKNEGFDEIKAHVAAGHPLSELKEAIRGTGWRFLVTNSGRDISLARIEALKTEFKDAVRNLEVAAKELRVQDMEATELSDQFAQVRVRTKVARLARAAELVGVRVARYLLPGEAPADDPIEQSLKTAGFEWNGGDMVTEIWSADHERRWKEAQAKLRSTQRNRISQSEVTDAE</sequence>
<dbReference type="Proteomes" id="UP001432360">
    <property type="component" value="Chromosome"/>
</dbReference>
<evidence type="ECO:0000313" key="2">
    <source>
        <dbReference type="EMBL" id="WVT04225.1"/>
    </source>
</evidence>
<keyword evidence="3" id="KW-1185">Reference proteome</keyword>
<reference evidence="2" key="1">
    <citation type="submission" date="2023-08" db="EMBL/GenBank/DDBJ databases">
        <title>Complete genome sequence of Sinorhizobium chiapanecum ITTG S70 isolated from Acaciella angustissima nodules in Chiapas-Mexico.</title>
        <authorList>
            <person name="Rincon-Rosales R."/>
            <person name="Rogel M.A."/>
            <person name="Rincon-Medina C.I."/>
            <person name="Guerrero G."/>
            <person name="Manzano-Gomez L.A."/>
            <person name="Lopez-Lopez A."/>
            <person name="Rincon Molina F.A."/>
            <person name="Martinez-Romero E."/>
        </authorList>
    </citation>
    <scope>NUCLEOTIDE SEQUENCE</scope>
    <source>
        <strain evidence="2">ITTG S70</strain>
    </source>
</reference>
<name>A0ABZ2BDM8_9HYPH</name>
<organism evidence="2 3">
    <name type="scientific">Sinorhizobium chiapasense</name>
    <dbReference type="NCBI Taxonomy" id="501572"/>
    <lineage>
        <taxon>Bacteria</taxon>
        <taxon>Pseudomonadati</taxon>
        <taxon>Pseudomonadota</taxon>
        <taxon>Alphaproteobacteria</taxon>
        <taxon>Hyphomicrobiales</taxon>
        <taxon>Rhizobiaceae</taxon>
        <taxon>Sinorhizobium/Ensifer group</taxon>
        <taxon>Sinorhizobium</taxon>
    </lineage>
</organism>